<sequence length="60" mass="6869">MDINRDGKLSKLEVTGPLLEDFDKFDLNKDGFITKEELGEEPKPKGERPERGSGERPPRR</sequence>
<dbReference type="EMBL" id="QKSB01000001">
    <property type="protein sequence ID" value="PZE18888.1"/>
    <property type="molecule type" value="Genomic_DNA"/>
</dbReference>
<dbReference type="InterPro" id="IPR018247">
    <property type="entry name" value="EF_Hand_1_Ca_BS"/>
</dbReference>
<dbReference type="PROSITE" id="PS50222">
    <property type="entry name" value="EF_HAND_2"/>
    <property type="match status" value="1"/>
</dbReference>
<dbReference type="InterPro" id="IPR011992">
    <property type="entry name" value="EF-hand-dom_pair"/>
</dbReference>
<accession>A0A2W1NVR1</accession>
<dbReference type="GO" id="GO:0005509">
    <property type="term" value="F:calcium ion binding"/>
    <property type="evidence" value="ECO:0007669"/>
    <property type="project" value="InterPro"/>
</dbReference>
<comment type="caution">
    <text evidence="3">The sequence shown here is derived from an EMBL/GenBank/DDBJ whole genome shotgun (WGS) entry which is preliminary data.</text>
</comment>
<gene>
    <name evidence="3" type="ORF">DNU06_03410</name>
</gene>
<dbReference type="SUPFAM" id="SSF47473">
    <property type="entry name" value="EF-hand"/>
    <property type="match status" value="1"/>
</dbReference>
<name>A0A2W1NVR1_9FLAO</name>
<evidence type="ECO:0000313" key="4">
    <source>
        <dbReference type="Proteomes" id="UP000249248"/>
    </source>
</evidence>
<dbReference type="Proteomes" id="UP000249248">
    <property type="component" value="Unassembled WGS sequence"/>
</dbReference>
<dbReference type="Gene3D" id="1.10.238.10">
    <property type="entry name" value="EF-hand"/>
    <property type="match status" value="1"/>
</dbReference>
<dbReference type="AlphaFoldDB" id="A0A2W1NVR1"/>
<dbReference type="PROSITE" id="PS00018">
    <property type="entry name" value="EF_HAND_1"/>
    <property type="match status" value="1"/>
</dbReference>
<keyword evidence="4" id="KW-1185">Reference proteome</keyword>
<reference evidence="3 4" key="1">
    <citation type="submission" date="2018-06" db="EMBL/GenBank/DDBJ databases">
        <title>The draft genome sequence of Crocinitomix sp. SM1701.</title>
        <authorList>
            <person name="Zhang X."/>
        </authorList>
    </citation>
    <scope>NUCLEOTIDE SEQUENCE [LARGE SCALE GENOMIC DNA]</scope>
    <source>
        <strain evidence="3 4">SM1701</strain>
    </source>
</reference>
<dbReference type="InterPro" id="IPR002048">
    <property type="entry name" value="EF_hand_dom"/>
</dbReference>
<evidence type="ECO:0000313" key="3">
    <source>
        <dbReference type="EMBL" id="PZE18888.1"/>
    </source>
</evidence>
<dbReference type="Pfam" id="PF13202">
    <property type="entry name" value="EF-hand_5"/>
    <property type="match status" value="2"/>
</dbReference>
<protein>
    <recommendedName>
        <fullName evidence="2">EF-hand domain-containing protein</fullName>
    </recommendedName>
</protein>
<proteinExistence type="predicted"/>
<evidence type="ECO:0000256" key="1">
    <source>
        <dbReference type="SAM" id="MobiDB-lite"/>
    </source>
</evidence>
<evidence type="ECO:0000259" key="2">
    <source>
        <dbReference type="PROSITE" id="PS50222"/>
    </source>
</evidence>
<feature type="region of interest" description="Disordered" evidence="1">
    <location>
        <begin position="33"/>
        <end position="60"/>
    </location>
</feature>
<organism evidence="3 4">
    <name type="scientific">Putridiphycobacter roseus</name>
    <dbReference type="NCBI Taxonomy" id="2219161"/>
    <lineage>
        <taxon>Bacteria</taxon>
        <taxon>Pseudomonadati</taxon>
        <taxon>Bacteroidota</taxon>
        <taxon>Flavobacteriia</taxon>
        <taxon>Flavobacteriales</taxon>
        <taxon>Crocinitomicaceae</taxon>
        <taxon>Putridiphycobacter</taxon>
    </lineage>
</organism>
<feature type="domain" description="EF-hand" evidence="2">
    <location>
        <begin position="22"/>
        <end position="48"/>
    </location>
</feature>
<dbReference type="OrthoDB" id="1145220at2"/>